<name>A0A351R9U8_9PROT</name>
<reference evidence="1 2" key="1">
    <citation type="journal article" date="2018" name="Nat. Biotechnol.">
        <title>A standardized bacterial taxonomy based on genome phylogeny substantially revises the tree of life.</title>
        <authorList>
            <person name="Parks D.H."/>
            <person name="Chuvochina M."/>
            <person name="Waite D.W."/>
            <person name="Rinke C."/>
            <person name="Skarshewski A."/>
            <person name="Chaumeil P.A."/>
            <person name="Hugenholtz P."/>
        </authorList>
    </citation>
    <scope>NUCLEOTIDE SEQUENCE [LARGE SCALE GENOMIC DNA]</scope>
    <source>
        <strain evidence="1">UBA9958</strain>
    </source>
</reference>
<evidence type="ECO:0000313" key="2">
    <source>
        <dbReference type="Proteomes" id="UP000264313"/>
    </source>
</evidence>
<gene>
    <name evidence="1" type="ORF">DCW48_04065</name>
</gene>
<proteinExistence type="predicted"/>
<dbReference type="AlphaFoldDB" id="A0A351R9U8"/>
<evidence type="ECO:0000313" key="1">
    <source>
        <dbReference type="EMBL" id="HBA08819.1"/>
    </source>
</evidence>
<dbReference type="EMBL" id="DNAA01000100">
    <property type="protein sequence ID" value="HBA08819.1"/>
    <property type="molecule type" value="Genomic_DNA"/>
</dbReference>
<protein>
    <recommendedName>
        <fullName evidence="3">Exo-alpha-sialidase</fullName>
    </recommendedName>
</protein>
<dbReference type="SUPFAM" id="SSF50939">
    <property type="entry name" value="Sialidases"/>
    <property type="match status" value="2"/>
</dbReference>
<dbReference type="CDD" id="cd15482">
    <property type="entry name" value="Sialidase_non-viral"/>
    <property type="match status" value="1"/>
</dbReference>
<feature type="non-terminal residue" evidence="1">
    <location>
        <position position="1"/>
    </location>
</feature>
<dbReference type="STRING" id="1132855.GCA_000384255_02337"/>
<organism evidence="1 2">
    <name type="scientific">Methylotenera mobilis</name>
    <dbReference type="NCBI Taxonomy" id="359408"/>
    <lineage>
        <taxon>Bacteria</taxon>
        <taxon>Pseudomonadati</taxon>
        <taxon>Pseudomonadota</taxon>
        <taxon>Betaproteobacteria</taxon>
        <taxon>Nitrosomonadales</taxon>
        <taxon>Methylophilaceae</taxon>
        <taxon>Methylotenera</taxon>
    </lineage>
</organism>
<dbReference type="Proteomes" id="UP000264313">
    <property type="component" value="Unassembled WGS sequence"/>
</dbReference>
<evidence type="ECO:0008006" key="3">
    <source>
        <dbReference type="Google" id="ProtNLM"/>
    </source>
</evidence>
<dbReference type="Gene3D" id="2.120.10.10">
    <property type="match status" value="1"/>
</dbReference>
<accession>A0A351R9U8</accession>
<dbReference type="InterPro" id="IPR036278">
    <property type="entry name" value="Sialidase_sf"/>
</dbReference>
<sequence>SLNVSADGKITVTWVDKRDLLAAKATNQPYEGAAIYYAVSENKGVSFSVELKLADSSCECCRIALTNKPDGTVAAMWRHVFKGSERDHMIAEIPVNQIPSQPKRATFGRWKVEGCPHHGAALARGGEAERWWGYHMAWFDGGNDESGQKANLFYARMDGVAWVSSPSKKFGNMKKQAGHPALATIGDTVWLVWREKDAGKSQIWLMKSDDEGKSWGTPSMIADTTGNADYPILLKKNKQIFLMWNTATEGLKALAI</sequence>
<comment type="caution">
    <text evidence="1">The sequence shown here is derived from an EMBL/GenBank/DDBJ whole genome shotgun (WGS) entry which is preliminary data.</text>
</comment>